<evidence type="ECO:0000313" key="4">
    <source>
        <dbReference type="EMBL" id="RUS93269.1"/>
    </source>
</evidence>
<evidence type="ECO:0000259" key="3">
    <source>
        <dbReference type="PROSITE" id="PS50011"/>
    </source>
</evidence>
<gene>
    <name evidence="4" type="ORF">DSM106972_096840</name>
</gene>
<dbReference type="PANTHER" id="PTHR30483">
    <property type="entry name" value="LEUCINE-SPECIFIC-BINDING PROTEIN"/>
    <property type="match status" value="1"/>
</dbReference>
<dbReference type="Pfam" id="PF00069">
    <property type="entry name" value="Pkinase"/>
    <property type="match status" value="1"/>
</dbReference>
<dbReference type="Gene3D" id="3.40.50.2300">
    <property type="match status" value="2"/>
</dbReference>
<sequence>MSQCLNPKCPNPTDPINKYGIICIHCGENLLLKKQYRVIRLIGAGGFAKTFEIESQDETKSIKIVKILNLSRFDSRDAKERDKKDKIIKLFKREAEVLSRLNYPGIPKVDDGYFQVEFKNGSEPLHCLIMEKIDGVNLQQWLNERNNKPIDFELAREWLKEITLILEQVHAHGFFHRDIKPANIMLRHNGQLVLIDFGAVRDLAETFLQEDETLAHGTCIGSVGYAPPEQYLHGLAVRQSDFFALGRTFVHLLTGTHPCDFSDIQKSSHFNWRQNLPANNARMGVISKFRTKLVCDLLDNMMEHDWEDRPKNTRAIIAALNRKTPVPRIYKKIIYAAAFCLVGFTGSYWYATGVNGCEKIWIRHFNSNDKMSCGEEILMLNSIDKIKQDGVNAFAAGKYADSVKLLEQSFQQRPDPETLIYLNNARLKASNYKTKTLTIAVVAPISDSNNDTINSSQEILQGVAQAQNEFNQKHQSQKIGLHVLIASDNNKPSYALKIAQALGKQNDVVAVIGHFRSETTLEALPAYQRAKLLLISPTATFDDLANKCQVTYPNCFFRVVSSNSVTGDILANYLIGANKRRAAVFYNPNSKYSESLLKQLRNHFTKLGGKIAAEISLSDNLESNLNQVKHRSADAIVLFPTTDGLTSDAAVQVIEYANQYNYLVVGGDSLDSSKIIRKLAQNKMGSAIALPWYSGIIPSDFSTKANQLWKKRISWHTALTYDATKALITALDTQNFNTRYVRSNISNYIANPDFSLIGATGEISFTPNGNRKQQSVYMVKIRINPVTGEIELIKI</sequence>
<dbReference type="OrthoDB" id="446586at2"/>
<dbReference type="PANTHER" id="PTHR30483:SF6">
    <property type="entry name" value="PERIPLASMIC BINDING PROTEIN OF ABC TRANSPORTER FOR NATURAL AMINO ACIDS"/>
    <property type="match status" value="1"/>
</dbReference>
<dbReference type="SUPFAM" id="SSF56112">
    <property type="entry name" value="Protein kinase-like (PK-like)"/>
    <property type="match status" value="1"/>
</dbReference>
<comment type="similarity">
    <text evidence="1">Belongs to the leucine-binding protein family.</text>
</comment>
<dbReference type="SUPFAM" id="SSF53822">
    <property type="entry name" value="Periplasmic binding protein-like I"/>
    <property type="match status" value="1"/>
</dbReference>
<dbReference type="RefSeq" id="WP_127087585.1">
    <property type="nucleotide sequence ID" value="NZ_RSCL01000061.1"/>
</dbReference>
<name>A0A433UHH7_9CYAN</name>
<comment type="caution">
    <text evidence="4">The sequence shown here is derived from an EMBL/GenBank/DDBJ whole genome shotgun (WGS) entry which is preliminary data.</text>
</comment>
<dbReference type="InterPro" id="IPR028082">
    <property type="entry name" value="Peripla_BP_I"/>
</dbReference>
<dbReference type="CDD" id="cd14014">
    <property type="entry name" value="STKc_PknB_like"/>
    <property type="match status" value="1"/>
</dbReference>
<protein>
    <recommendedName>
        <fullName evidence="3">Protein kinase domain-containing protein</fullName>
    </recommendedName>
</protein>
<dbReference type="InterPro" id="IPR000719">
    <property type="entry name" value="Prot_kinase_dom"/>
</dbReference>
<reference evidence="4" key="2">
    <citation type="journal article" date="2019" name="Genome Biol. Evol.">
        <title>Day and night: Metabolic profiles and evolutionary relationships of six axenic non-marine cyanobacteria.</title>
        <authorList>
            <person name="Will S.E."/>
            <person name="Henke P."/>
            <person name="Boedeker C."/>
            <person name="Huang S."/>
            <person name="Brinkmann H."/>
            <person name="Rohde M."/>
            <person name="Jarek M."/>
            <person name="Friedl T."/>
            <person name="Seufert S."/>
            <person name="Schumacher M."/>
            <person name="Overmann J."/>
            <person name="Neumann-Schaal M."/>
            <person name="Petersen J."/>
        </authorList>
    </citation>
    <scope>NUCLEOTIDE SEQUENCE [LARGE SCALE GENOMIC DNA]</scope>
    <source>
        <strain evidence="4">PCC 7102</strain>
    </source>
</reference>
<dbReference type="InterPro" id="IPR011009">
    <property type="entry name" value="Kinase-like_dom_sf"/>
</dbReference>
<feature type="domain" description="Protein kinase" evidence="3">
    <location>
        <begin position="36"/>
        <end position="329"/>
    </location>
</feature>
<evidence type="ECO:0000313" key="5">
    <source>
        <dbReference type="Proteomes" id="UP000271624"/>
    </source>
</evidence>
<dbReference type="InterPro" id="IPR051010">
    <property type="entry name" value="BCAA_transport"/>
</dbReference>
<proteinExistence type="inferred from homology"/>
<dbReference type="AlphaFoldDB" id="A0A433UHH7"/>
<dbReference type="PROSITE" id="PS00108">
    <property type="entry name" value="PROTEIN_KINASE_ST"/>
    <property type="match status" value="1"/>
</dbReference>
<dbReference type="Proteomes" id="UP000271624">
    <property type="component" value="Unassembled WGS sequence"/>
</dbReference>
<keyword evidence="5" id="KW-1185">Reference proteome</keyword>
<dbReference type="Pfam" id="PF13458">
    <property type="entry name" value="Peripla_BP_6"/>
    <property type="match status" value="1"/>
</dbReference>
<organism evidence="4 5">
    <name type="scientific">Dulcicalothrix desertica PCC 7102</name>
    <dbReference type="NCBI Taxonomy" id="232991"/>
    <lineage>
        <taxon>Bacteria</taxon>
        <taxon>Bacillati</taxon>
        <taxon>Cyanobacteriota</taxon>
        <taxon>Cyanophyceae</taxon>
        <taxon>Nostocales</taxon>
        <taxon>Calotrichaceae</taxon>
        <taxon>Dulcicalothrix</taxon>
    </lineage>
</organism>
<dbReference type="GO" id="GO:0004672">
    <property type="term" value="F:protein kinase activity"/>
    <property type="evidence" value="ECO:0007669"/>
    <property type="project" value="InterPro"/>
</dbReference>
<dbReference type="PROSITE" id="PS50011">
    <property type="entry name" value="PROTEIN_KINASE_DOM"/>
    <property type="match status" value="1"/>
</dbReference>
<dbReference type="InterPro" id="IPR008271">
    <property type="entry name" value="Ser/Thr_kinase_AS"/>
</dbReference>
<dbReference type="EMBL" id="RSCL01000061">
    <property type="protein sequence ID" value="RUS93269.1"/>
    <property type="molecule type" value="Genomic_DNA"/>
</dbReference>
<accession>A0A433UHH7</accession>
<dbReference type="Gene3D" id="1.10.510.10">
    <property type="entry name" value="Transferase(Phosphotransferase) domain 1"/>
    <property type="match status" value="1"/>
</dbReference>
<dbReference type="CDD" id="cd06268">
    <property type="entry name" value="PBP1_ABC_transporter_LIVBP-like"/>
    <property type="match status" value="1"/>
</dbReference>
<dbReference type="GO" id="GO:0005524">
    <property type="term" value="F:ATP binding"/>
    <property type="evidence" value="ECO:0007669"/>
    <property type="project" value="InterPro"/>
</dbReference>
<dbReference type="Gene3D" id="3.30.200.20">
    <property type="entry name" value="Phosphorylase Kinase, domain 1"/>
    <property type="match status" value="1"/>
</dbReference>
<dbReference type="SMART" id="SM00220">
    <property type="entry name" value="S_TKc"/>
    <property type="match status" value="1"/>
</dbReference>
<keyword evidence="2" id="KW-0732">Signal</keyword>
<reference evidence="4" key="1">
    <citation type="submission" date="2018-12" db="EMBL/GenBank/DDBJ databases">
        <authorList>
            <person name="Will S."/>
            <person name="Neumann-Schaal M."/>
            <person name="Henke P."/>
        </authorList>
    </citation>
    <scope>NUCLEOTIDE SEQUENCE</scope>
    <source>
        <strain evidence="4">PCC 7102</strain>
    </source>
</reference>
<dbReference type="InterPro" id="IPR028081">
    <property type="entry name" value="Leu-bd"/>
</dbReference>
<evidence type="ECO:0000256" key="1">
    <source>
        <dbReference type="ARBA" id="ARBA00010062"/>
    </source>
</evidence>
<evidence type="ECO:0000256" key="2">
    <source>
        <dbReference type="ARBA" id="ARBA00022729"/>
    </source>
</evidence>